<keyword evidence="14" id="KW-1185">Reference proteome</keyword>
<dbReference type="Proteomes" id="UP001634747">
    <property type="component" value="Unassembled WGS sequence"/>
</dbReference>
<evidence type="ECO:0000256" key="12">
    <source>
        <dbReference type="SAM" id="SignalP"/>
    </source>
</evidence>
<evidence type="ECO:0000313" key="14">
    <source>
        <dbReference type="Proteomes" id="UP001634747"/>
    </source>
</evidence>
<dbReference type="InterPro" id="IPR024932">
    <property type="entry name" value="ApbE"/>
</dbReference>
<dbReference type="Gene3D" id="3.10.520.10">
    <property type="entry name" value="ApbE-like domains"/>
    <property type="match status" value="1"/>
</dbReference>
<dbReference type="RefSeq" id="WP_263412545.1">
    <property type="nucleotide sequence ID" value="NZ_BAABBH010000001.1"/>
</dbReference>
<comment type="caution">
    <text evidence="13">The sequence shown here is derived from an EMBL/GenBank/DDBJ whole genome shotgun (WGS) entry which is preliminary data.</text>
</comment>
<evidence type="ECO:0000313" key="13">
    <source>
        <dbReference type="EMBL" id="MFN2975949.1"/>
    </source>
</evidence>
<accession>A0ABW9KJI5</accession>
<dbReference type="PANTHER" id="PTHR30040">
    <property type="entry name" value="THIAMINE BIOSYNTHESIS LIPOPROTEIN APBE"/>
    <property type="match status" value="1"/>
</dbReference>
<comment type="similarity">
    <text evidence="11">Belongs to the ApbE family.</text>
</comment>
<dbReference type="Pfam" id="PF02424">
    <property type="entry name" value="ApbE"/>
    <property type="match status" value="1"/>
</dbReference>
<feature type="chain" id="PRO_5046128092" description="FAD:protein FMN transferase" evidence="12">
    <location>
        <begin position="29"/>
        <end position="356"/>
    </location>
</feature>
<dbReference type="EMBL" id="JBJYXY010000001">
    <property type="protein sequence ID" value="MFN2975949.1"/>
    <property type="molecule type" value="Genomic_DNA"/>
</dbReference>
<comment type="cofactor">
    <cofactor evidence="1">
        <name>Mg(2+)</name>
        <dbReference type="ChEBI" id="CHEBI:18420"/>
    </cofactor>
</comment>
<name>A0ABW9KJI5_9BACT</name>
<dbReference type="PANTHER" id="PTHR30040:SF2">
    <property type="entry name" value="FAD:PROTEIN FMN TRANSFERASE"/>
    <property type="match status" value="1"/>
</dbReference>
<dbReference type="InterPro" id="IPR003374">
    <property type="entry name" value="ApbE-like_sf"/>
</dbReference>
<dbReference type="EC" id="2.7.1.180" evidence="2 11"/>
<keyword evidence="7 11" id="KW-0274">FAD</keyword>
<organism evidence="13 14">
    <name type="scientific">Terriglobus aquaticus</name>
    <dbReference type="NCBI Taxonomy" id="940139"/>
    <lineage>
        <taxon>Bacteria</taxon>
        <taxon>Pseudomonadati</taxon>
        <taxon>Acidobacteriota</taxon>
        <taxon>Terriglobia</taxon>
        <taxon>Terriglobales</taxon>
        <taxon>Acidobacteriaceae</taxon>
        <taxon>Terriglobus</taxon>
    </lineage>
</organism>
<keyword evidence="6 11" id="KW-0479">Metal-binding</keyword>
<evidence type="ECO:0000256" key="11">
    <source>
        <dbReference type="PIRNR" id="PIRNR006268"/>
    </source>
</evidence>
<gene>
    <name evidence="13" type="ORF">ACK2TP_09255</name>
</gene>
<evidence type="ECO:0000256" key="3">
    <source>
        <dbReference type="ARBA" id="ARBA00016337"/>
    </source>
</evidence>
<evidence type="ECO:0000256" key="8">
    <source>
        <dbReference type="ARBA" id="ARBA00022842"/>
    </source>
</evidence>
<dbReference type="SUPFAM" id="SSF143631">
    <property type="entry name" value="ApbE-like"/>
    <property type="match status" value="1"/>
</dbReference>
<feature type="signal peptide" evidence="12">
    <location>
        <begin position="1"/>
        <end position="28"/>
    </location>
</feature>
<evidence type="ECO:0000256" key="7">
    <source>
        <dbReference type="ARBA" id="ARBA00022827"/>
    </source>
</evidence>
<dbReference type="GO" id="GO:0016740">
    <property type="term" value="F:transferase activity"/>
    <property type="evidence" value="ECO:0007669"/>
    <property type="project" value="UniProtKB-KW"/>
</dbReference>
<evidence type="ECO:0000256" key="5">
    <source>
        <dbReference type="ARBA" id="ARBA00022679"/>
    </source>
</evidence>
<evidence type="ECO:0000256" key="6">
    <source>
        <dbReference type="ARBA" id="ARBA00022723"/>
    </source>
</evidence>
<keyword evidence="8 11" id="KW-0460">Magnesium</keyword>
<dbReference type="PIRSF" id="PIRSF006268">
    <property type="entry name" value="ApbE"/>
    <property type="match status" value="1"/>
</dbReference>
<evidence type="ECO:0000256" key="9">
    <source>
        <dbReference type="ARBA" id="ARBA00031306"/>
    </source>
</evidence>
<keyword evidence="12" id="KW-0732">Signal</keyword>
<proteinExistence type="inferred from homology"/>
<evidence type="ECO:0000256" key="10">
    <source>
        <dbReference type="ARBA" id="ARBA00048540"/>
    </source>
</evidence>
<evidence type="ECO:0000256" key="4">
    <source>
        <dbReference type="ARBA" id="ARBA00022630"/>
    </source>
</evidence>
<keyword evidence="5 11" id="KW-0808">Transferase</keyword>
<sequence>MRFRTAAVSRSAALLLSLLTAWPGQTNAFGPDVPERLFTLNHGAMATEWQLVVSARDETRAAELAGEVFDEVDRLEDLLSNYRPHSELSRINADAASGPVTTDPETFAFLEEAQHWSRASDGAFDITVGPLMKAWGFFRKEGRVPNSAELQALHERVGSRKMELQPANRSVLFRVPGVELDPGGIGKGFAVDAGLRILRAAGVRSAMLSAGSSTIGTIGPPAGSAAWRVNAHDPWRPGNDVTYTLLRDTTLSTANCAEKNFTLQGHRYCHIMDPRTLRPVENVQQVTIVDPSATASDALSNALFVLSPSESIRLLHSLPNDRALIVTGAEDHRVCTAIRWRQPIAPGFCRRVVEVE</sequence>
<protein>
    <recommendedName>
        <fullName evidence="3 11">FAD:protein FMN transferase</fullName>
        <ecNumber evidence="2 11">2.7.1.180</ecNumber>
    </recommendedName>
    <alternativeName>
        <fullName evidence="9 11">Flavin transferase</fullName>
    </alternativeName>
</protein>
<reference evidence="13 14" key="1">
    <citation type="submission" date="2024-12" db="EMBL/GenBank/DDBJ databases">
        <authorList>
            <person name="Lee Y."/>
        </authorList>
    </citation>
    <scope>NUCLEOTIDE SEQUENCE [LARGE SCALE GENOMIC DNA]</scope>
    <source>
        <strain evidence="13 14">03SUJ4</strain>
    </source>
</reference>
<keyword evidence="4 11" id="KW-0285">Flavoprotein</keyword>
<evidence type="ECO:0000256" key="1">
    <source>
        <dbReference type="ARBA" id="ARBA00001946"/>
    </source>
</evidence>
<comment type="catalytic activity">
    <reaction evidence="10 11">
        <text>L-threonyl-[protein] + FAD = FMN-L-threonyl-[protein] + AMP + H(+)</text>
        <dbReference type="Rhea" id="RHEA:36847"/>
        <dbReference type="Rhea" id="RHEA-COMP:11060"/>
        <dbReference type="Rhea" id="RHEA-COMP:11061"/>
        <dbReference type="ChEBI" id="CHEBI:15378"/>
        <dbReference type="ChEBI" id="CHEBI:30013"/>
        <dbReference type="ChEBI" id="CHEBI:57692"/>
        <dbReference type="ChEBI" id="CHEBI:74257"/>
        <dbReference type="ChEBI" id="CHEBI:456215"/>
        <dbReference type="EC" id="2.7.1.180"/>
    </reaction>
</comment>
<evidence type="ECO:0000256" key="2">
    <source>
        <dbReference type="ARBA" id="ARBA00011955"/>
    </source>
</evidence>